<name>A0ABW9XME4_9BACL</name>
<protein>
    <recommendedName>
        <fullName evidence="1">AraC effector-binding domain-containing protein</fullName>
    </recommendedName>
</protein>
<accession>A0ABW9XME4</accession>
<dbReference type="Proteomes" id="UP000665561">
    <property type="component" value="Unassembled WGS sequence"/>
</dbReference>
<comment type="caution">
    <text evidence="2">The sequence shown here is derived from an EMBL/GenBank/DDBJ whole genome shotgun (WGS) entry which is preliminary data.</text>
</comment>
<reference evidence="2 3" key="1">
    <citation type="submission" date="2020-01" db="EMBL/GenBank/DDBJ databases">
        <title>Paenibacillus soybeanensis sp. nov. isolated from the nodules of soybean (Glycine max(L.) Merr).</title>
        <authorList>
            <person name="Wang H."/>
        </authorList>
    </citation>
    <scope>NUCLEOTIDE SEQUENCE [LARGE SCALE GENOMIC DNA]</scope>
    <source>
        <strain evidence="2 3">T1</strain>
    </source>
</reference>
<sequence length="317" mass="35488">MFIPEWQWATGVRELWTGVEVDGFEGLPDGVETIAIPGRKFAKLTVRGDGSRMNEAYAFLEQWFEREGIERDVTEGAFGFEANRLKPVNPFDIPRSDIDYFDYDIYAPIKHADAVDTDQFPHVESIEVTVQPSRRIVGVERYVGQRDGEDPGSAIPAIWEAYRRLSDGWIGASGREASFGLFTYELPFGPGQNFLYLAGVEAPDDGSPIPDGMVERTIPAGEFAAVIYRGPVANIQEAWGFFHGSWRGHSAYEAVDDYEYERYDLRYLGPENEESVIELHVPVIGTEAPTLLTDKRLFDRKGAEFHGATCGTPRCGT</sequence>
<evidence type="ECO:0000313" key="2">
    <source>
        <dbReference type="EMBL" id="NBD23791.1"/>
    </source>
</evidence>
<dbReference type="Pfam" id="PF14526">
    <property type="entry name" value="Cass2"/>
    <property type="match status" value="2"/>
</dbReference>
<dbReference type="Gene3D" id="3.20.80.10">
    <property type="entry name" value="Regulatory factor, effector binding domain"/>
    <property type="match status" value="2"/>
</dbReference>
<dbReference type="InterPro" id="IPR053182">
    <property type="entry name" value="YobU-like_regulator"/>
</dbReference>
<dbReference type="InterPro" id="IPR011256">
    <property type="entry name" value="Reg_factor_effector_dom_sf"/>
</dbReference>
<gene>
    <name evidence="2" type="ORF">GT019_07905</name>
</gene>
<keyword evidence="3" id="KW-1185">Reference proteome</keyword>
<dbReference type="PANTHER" id="PTHR36444">
    <property type="entry name" value="TRANSCRIPTIONAL REGULATOR PROTEIN YOBU-RELATED"/>
    <property type="match status" value="1"/>
</dbReference>
<proteinExistence type="predicted"/>
<dbReference type="EMBL" id="JAAAMV010000003">
    <property type="protein sequence ID" value="NBD23791.1"/>
    <property type="molecule type" value="Genomic_DNA"/>
</dbReference>
<dbReference type="SUPFAM" id="SSF55136">
    <property type="entry name" value="Probable bacterial effector-binding domain"/>
    <property type="match status" value="2"/>
</dbReference>
<organism evidence="2 3">
    <name type="scientific">Paenibacillus glycinis</name>
    <dbReference type="NCBI Taxonomy" id="2697035"/>
    <lineage>
        <taxon>Bacteria</taxon>
        <taxon>Bacillati</taxon>
        <taxon>Bacillota</taxon>
        <taxon>Bacilli</taxon>
        <taxon>Bacillales</taxon>
        <taxon>Paenibacillaceae</taxon>
        <taxon>Paenibacillus</taxon>
    </lineage>
</organism>
<dbReference type="SMART" id="SM00871">
    <property type="entry name" value="AraC_E_bind"/>
    <property type="match status" value="1"/>
</dbReference>
<dbReference type="InterPro" id="IPR010499">
    <property type="entry name" value="AraC_E-bd"/>
</dbReference>
<feature type="domain" description="AraC effector-binding" evidence="1">
    <location>
        <begin position="124"/>
        <end position="284"/>
    </location>
</feature>
<dbReference type="InterPro" id="IPR029441">
    <property type="entry name" value="Cass2"/>
</dbReference>
<evidence type="ECO:0000313" key="3">
    <source>
        <dbReference type="Proteomes" id="UP000665561"/>
    </source>
</evidence>
<dbReference type="PANTHER" id="PTHR36444:SF2">
    <property type="entry name" value="TRANSCRIPTIONAL REGULATOR PROTEIN YOBU-RELATED"/>
    <property type="match status" value="1"/>
</dbReference>
<dbReference type="RefSeq" id="WP_161742578.1">
    <property type="nucleotide sequence ID" value="NZ_JAAAMV010000003.1"/>
</dbReference>
<evidence type="ECO:0000259" key="1">
    <source>
        <dbReference type="SMART" id="SM00871"/>
    </source>
</evidence>